<dbReference type="AlphaFoldDB" id="A0A2A2MP67"/>
<dbReference type="GeneID" id="93942551"/>
<reference evidence="1" key="1">
    <citation type="journal article" date="2015" name="BMC Genomics">
        <title>Genome mining reveals unlocked bioactive potential of marine Gram-negative bacteria.</title>
        <authorList>
            <person name="Machado H."/>
            <person name="Sonnenschein E.C."/>
            <person name="Melchiorsen J."/>
            <person name="Gram L."/>
        </authorList>
    </citation>
    <scope>NUCLEOTIDE SEQUENCE</scope>
    <source>
        <strain evidence="1">S2052</strain>
    </source>
</reference>
<accession>A0A2A2MP67</accession>
<dbReference type="RefSeq" id="WP_019275678.1">
    <property type="nucleotide sequence ID" value="NZ_CP063051.1"/>
</dbReference>
<dbReference type="EMBL" id="JXXR01000020">
    <property type="protein sequence ID" value="KJY69332.1"/>
    <property type="molecule type" value="Genomic_DNA"/>
</dbReference>
<organism evidence="1">
    <name type="scientific">Vibrio coralliilyticus</name>
    <dbReference type="NCBI Taxonomy" id="190893"/>
    <lineage>
        <taxon>Bacteria</taxon>
        <taxon>Pseudomonadati</taxon>
        <taxon>Pseudomonadota</taxon>
        <taxon>Gammaproteobacteria</taxon>
        <taxon>Vibrionales</taxon>
        <taxon>Vibrionaceae</taxon>
        <taxon>Vibrio</taxon>
    </lineage>
</organism>
<dbReference type="STRING" id="190893.BA953_03180"/>
<name>A0A2A2MP67_9VIBR</name>
<sequence length="118" mass="12800">MLLKNRSLPLVFLVTFVLFFASATVGVQAGEKALVELTHSTLNLERLSQVHPIECPKPNHSEAQSSHHCCASVCLLKVPYISGLTLADAIPTSLALINQDKAEKAVARIQTLFRPPIA</sequence>
<comment type="caution">
    <text evidence="1">The sequence shown here is derived from an EMBL/GenBank/DDBJ whole genome shotgun (WGS) entry which is preliminary data.</text>
</comment>
<proteinExistence type="predicted"/>
<protein>
    <submittedName>
        <fullName evidence="1">Uncharacterized protein</fullName>
    </submittedName>
</protein>
<gene>
    <name evidence="1" type="ORF">TW71_18890</name>
</gene>
<evidence type="ECO:0000313" key="1">
    <source>
        <dbReference type="EMBL" id="KJY69332.1"/>
    </source>
</evidence>